<dbReference type="OrthoDB" id="5937621at2"/>
<dbReference type="STRING" id="1172194.WQQ_44280"/>
<sequence>MSPADQQTSVESLLALDDEALVEAVQRQTFRFFWEGSHPQSGLAPDRRRIRAADGREPFDDLVAIGGSGFGVMAIIVAVERHWISREAAVQRLNAMLDVLVRATCYHGAYPHFMNGATGATIPFSRKDDGGDLVETALLLQGLLCARQYFTQDIPAEASIRNRINWIWDDMEWTWYQQDGRKLLYWHWSPNNGWGMDHEIHGWNECLIAYVLAAGSNRYPIDPVVYHRGYASGRDFVNGKTYHGIQLPLGQPYGGPLFFAHYSFCGLDPHGLRDRYADYWDLCSRHVRINREHCVINPGQFKGYGADCWGLTASDDPDGYSAHAPDNDNGTISPTAALSSLPYAPAEVVQSLRGFLSKHGDKVWQRYGFVDAFNEGRDWFADTFLAIDQGPIVVMMENHRTGLLWKLFMSVPEVQTGLRRLGFSSPHLGS</sequence>
<gene>
    <name evidence="2" type="ORF">WQQ_44280</name>
</gene>
<dbReference type="PATRIC" id="fig|1172194.4.peg.4293"/>
<name>I8T2U9_9GAMM</name>
<dbReference type="InterPro" id="IPR019282">
    <property type="entry name" value="Glycoamylase-like_cons_dom"/>
</dbReference>
<feature type="domain" description="Glycoamylase-like" evidence="1">
    <location>
        <begin position="198"/>
        <end position="411"/>
    </location>
</feature>
<evidence type="ECO:0000313" key="3">
    <source>
        <dbReference type="Proteomes" id="UP000003704"/>
    </source>
</evidence>
<dbReference type="Pfam" id="PF10091">
    <property type="entry name" value="Glycoamylase"/>
    <property type="match status" value="1"/>
</dbReference>
<dbReference type="PIRSF" id="PIRSF028431">
    <property type="entry name" value="UCP028431"/>
    <property type="match status" value="1"/>
</dbReference>
<evidence type="ECO:0000259" key="1">
    <source>
        <dbReference type="Pfam" id="PF10091"/>
    </source>
</evidence>
<protein>
    <recommendedName>
        <fullName evidence="1">Glycoamylase-like domain-containing protein</fullName>
    </recommendedName>
</protein>
<dbReference type="InterPro" id="IPR016883">
    <property type="entry name" value="UCP028431"/>
</dbReference>
<accession>I8T2U9</accession>
<keyword evidence="3" id="KW-1185">Reference proteome</keyword>
<reference evidence="2 3" key="1">
    <citation type="journal article" date="2012" name="J. Bacteriol.">
        <title>Genome Sequence of n-Alkane-Degrading Hydrocarboniphaga effusa Strain AP103T (ATCC BAA-332T).</title>
        <authorList>
            <person name="Chang H.K."/>
            <person name="Zylstra G.J."/>
            <person name="Chae J.C."/>
        </authorList>
    </citation>
    <scope>NUCLEOTIDE SEQUENCE [LARGE SCALE GENOMIC DNA]</scope>
    <source>
        <strain evidence="2 3">AP103</strain>
    </source>
</reference>
<dbReference type="Gene3D" id="1.50.10.140">
    <property type="match status" value="1"/>
</dbReference>
<dbReference type="Proteomes" id="UP000003704">
    <property type="component" value="Unassembled WGS sequence"/>
</dbReference>
<comment type="caution">
    <text evidence="2">The sequence shown here is derived from an EMBL/GenBank/DDBJ whole genome shotgun (WGS) entry which is preliminary data.</text>
</comment>
<dbReference type="EMBL" id="AKGD01000004">
    <property type="protein sequence ID" value="EIT67993.1"/>
    <property type="molecule type" value="Genomic_DNA"/>
</dbReference>
<dbReference type="RefSeq" id="WP_007187363.1">
    <property type="nucleotide sequence ID" value="NZ_AKGD01000004.1"/>
</dbReference>
<proteinExistence type="predicted"/>
<dbReference type="AlphaFoldDB" id="I8T2U9"/>
<organism evidence="2 3">
    <name type="scientific">Hydrocarboniphaga effusa AP103</name>
    <dbReference type="NCBI Taxonomy" id="1172194"/>
    <lineage>
        <taxon>Bacteria</taxon>
        <taxon>Pseudomonadati</taxon>
        <taxon>Pseudomonadota</taxon>
        <taxon>Gammaproteobacteria</taxon>
        <taxon>Nevskiales</taxon>
        <taxon>Nevskiaceae</taxon>
        <taxon>Hydrocarboniphaga</taxon>
    </lineage>
</organism>
<evidence type="ECO:0000313" key="2">
    <source>
        <dbReference type="EMBL" id="EIT67993.1"/>
    </source>
</evidence>